<feature type="region of interest" description="Disordered" evidence="1">
    <location>
        <begin position="447"/>
        <end position="478"/>
    </location>
</feature>
<sequence>MQHMSSSTSYADLPAAAPLRHRTTQRAEPVPAETAATGVIAGGGSRARPVQRGGGRKLVASKELFFAGFPCIKPYGRHAPDSTTPASKAVYSKTFVHGFFQQYGTLEALFYDETRGMGSVVFADGADAESCYLAVHLSFIAAPDENGGMGQPTWEQDRQSEALDERKARPLDLLLCLEFAHCCPFVHPFLLTRDASLVGKEEHWEVPGGELSRALLLHKFPVLLQNSDSRPSATEPMVPVAPHVVVRWEAETKEAPAPRVEVVEDSDTNPAAAAHSKEATPLPHSRRVKRVGPTFPGRGIEPAVIEEALWQILQPAHVAAEDGNEVTVMDVWWEYYNLYALRKTQPSADRIADVDFRYAAQPSLAQEVREVQRQSREYAHGDEAAAQRVMLRLVHDSLYHSALCYIYVKQKFKYDPMWASLMRDLYNAKVVLHLQAWRALVETTEAPKQGNAGTGGVPTNQPSTTLSSSTASGSLNTRRGKAVKAALETLYEPQPTRHEDIEALRAAEQLWRTLPRTAAAENLIENVKLLEKIKRGEVDQNGHDKVNTRQPPPALSLNDGDKQPSDMDMAASYPTMNAAQREEQLYSAVMQNVDGYVETGTAAQLVSLCESAKVFRFVKGHIGYEEAHRRPSYWRAYLNALWVPLIALLLLGFGTYYVADWMGVNEAHEKAVAERHRREFHAYLRHLVNQQQALLDQNETDGAQLKKTWQALNDTLQRTSEAAARAGKRFRIELKQDL</sequence>
<feature type="compositionally biased region" description="Basic and acidic residues" evidence="1">
    <location>
        <begin position="535"/>
        <end position="547"/>
    </location>
</feature>
<keyword evidence="2" id="KW-0812">Transmembrane</keyword>
<proteinExistence type="predicted"/>
<keyword evidence="2" id="KW-0472">Membrane</keyword>
<keyword evidence="2" id="KW-1133">Transmembrane helix</keyword>
<gene>
    <name evidence="3" type="ORF">LtaPh_0911900</name>
</gene>
<protein>
    <submittedName>
        <fullName evidence="3">Uncharacterized protein</fullName>
    </submittedName>
</protein>
<keyword evidence="4" id="KW-1185">Reference proteome</keyword>
<dbReference type="VEuPathDB" id="TriTrypDB:LtaPh_0911900"/>
<name>A0A640KB84_LEITA</name>
<dbReference type="Proteomes" id="UP000419144">
    <property type="component" value="Unassembled WGS sequence"/>
</dbReference>
<feature type="transmembrane region" description="Helical" evidence="2">
    <location>
        <begin position="636"/>
        <end position="659"/>
    </location>
</feature>
<dbReference type="EMBL" id="BLBS01000010">
    <property type="protein sequence ID" value="GET86375.1"/>
    <property type="molecule type" value="Genomic_DNA"/>
</dbReference>
<evidence type="ECO:0000256" key="2">
    <source>
        <dbReference type="SAM" id="Phobius"/>
    </source>
</evidence>
<evidence type="ECO:0000313" key="4">
    <source>
        <dbReference type="Proteomes" id="UP000419144"/>
    </source>
</evidence>
<comment type="caution">
    <text evidence="3">The sequence shown here is derived from an EMBL/GenBank/DDBJ whole genome shotgun (WGS) entry which is preliminary data.</text>
</comment>
<organism evidence="3 4">
    <name type="scientific">Leishmania tarentolae</name>
    <name type="common">Sauroleishmania tarentolae</name>
    <dbReference type="NCBI Taxonomy" id="5689"/>
    <lineage>
        <taxon>Eukaryota</taxon>
        <taxon>Discoba</taxon>
        <taxon>Euglenozoa</taxon>
        <taxon>Kinetoplastea</taxon>
        <taxon>Metakinetoplastina</taxon>
        <taxon>Trypanosomatida</taxon>
        <taxon>Trypanosomatidae</taxon>
        <taxon>Leishmaniinae</taxon>
        <taxon>Leishmania</taxon>
        <taxon>lizard Leishmania</taxon>
    </lineage>
</organism>
<feature type="region of interest" description="Disordered" evidence="1">
    <location>
        <begin position="256"/>
        <end position="293"/>
    </location>
</feature>
<reference evidence="3" key="1">
    <citation type="submission" date="2019-11" db="EMBL/GenBank/DDBJ databases">
        <title>Leishmania tarentolae CDS.</title>
        <authorList>
            <person name="Goto Y."/>
            <person name="Yamagishi J."/>
        </authorList>
    </citation>
    <scope>NUCLEOTIDE SEQUENCE [LARGE SCALE GENOMIC DNA]</scope>
    <source>
        <strain evidence="3">Parrot Tar II</strain>
    </source>
</reference>
<dbReference type="OrthoDB" id="260309at2759"/>
<evidence type="ECO:0000256" key="1">
    <source>
        <dbReference type="SAM" id="MobiDB-lite"/>
    </source>
</evidence>
<dbReference type="AlphaFoldDB" id="A0A640KB84"/>
<feature type="compositionally biased region" description="Low complexity" evidence="1">
    <location>
        <begin position="463"/>
        <end position="477"/>
    </location>
</feature>
<feature type="region of interest" description="Disordered" evidence="1">
    <location>
        <begin position="535"/>
        <end position="564"/>
    </location>
</feature>
<accession>A0A640KB84</accession>
<evidence type="ECO:0000313" key="3">
    <source>
        <dbReference type="EMBL" id="GET86375.1"/>
    </source>
</evidence>